<accession>A0AAN2TQM7</accession>
<dbReference type="Proteomes" id="UP000182110">
    <property type="component" value="Unassembled WGS sequence"/>
</dbReference>
<comment type="caution">
    <text evidence="1">The sequence shown here is derived from an EMBL/GenBank/DDBJ whole genome shotgun (WGS) entry which is preliminary data.</text>
</comment>
<dbReference type="EMBL" id="CCXW01000001">
    <property type="protein sequence ID" value="CEG30041.1"/>
    <property type="molecule type" value="Genomic_DNA"/>
</dbReference>
<keyword evidence="2" id="KW-1185">Reference proteome</keyword>
<reference evidence="1 2" key="1">
    <citation type="journal article" date="2014" name="Genome Announc.">
        <title>Genome Sequence of Bacillus simplex Strain P558, Isolated from a Human Fecal Sample.</title>
        <authorList>
            <person name="Croce O."/>
            <person name="Hugon P."/>
            <person name="Lagier J.C."/>
            <person name="Bibi F."/>
            <person name="Robert C."/>
            <person name="Azhar E.I."/>
            <person name="Raoult D."/>
            <person name="Fournier P.E."/>
        </authorList>
    </citation>
    <scope>NUCLEOTIDE SEQUENCE [LARGE SCALE GENOMIC DNA]</scope>
    <source>
        <strain evidence="1 2">P558</strain>
    </source>
</reference>
<name>A0AAN2TQM7_9BACI</name>
<gene>
    <name evidence="1" type="ORF">BN1180_00136</name>
</gene>
<evidence type="ECO:0000313" key="2">
    <source>
        <dbReference type="Proteomes" id="UP000182110"/>
    </source>
</evidence>
<organism evidence="1 2">
    <name type="scientific">Peribacillus simplex</name>
    <dbReference type="NCBI Taxonomy" id="1478"/>
    <lineage>
        <taxon>Bacteria</taxon>
        <taxon>Bacillati</taxon>
        <taxon>Bacillota</taxon>
        <taxon>Bacilli</taxon>
        <taxon>Bacillales</taxon>
        <taxon>Bacillaceae</taxon>
        <taxon>Peribacillus</taxon>
    </lineage>
</organism>
<protein>
    <submittedName>
        <fullName evidence="1">Uncharacterized protein</fullName>
    </submittedName>
</protein>
<sequence>MQTVITARKTRIQIQQTSKWERIRNYEKKNAIINLEEAWERYAVNRLTDEDLATNKMIRHVTILSMIDKTANRFYKAWKKNSRLSLHDFQSVLYERVWHIVGSYSWFDDYFLYEQLNKGLQLACIDLLRSEGLVKKRRNRHTYFHNSSALTYDDNLDVELIGAENVELKALLNVAINQDLDDKEKRVAKLLLAEREITLDDICTELGLKYRMQAKRIVNKVHKILQFDYK</sequence>
<dbReference type="AlphaFoldDB" id="A0AAN2TQM7"/>
<proteinExistence type="predicted"/>
<evidence type="ECO:0000313" key="1">
    <source>
        <dbReference type="EMBL" id="CEG30041.1"/>
    </source>
</evidence>